<evidence type="ECO:0000259" key="3">
    <source>
        <dbReference type="Pfam" id="PF24096"/>
    </source>
</evidence>
<dbReference type="InterPro" id="IPR029058">
    <property type="entry name" value="AB_hydrolase_fold"/>
</dbReference>
<gene>
    <name evidence="4" type="ORF">CVN68_11535</name>
</gene>
<dbReference type="Pfam" id="PF24096">
    <property type="entry name" value="DUF7379"/>
    <property type="match status" value="1"/>
</dbReference>
<feature type="domain" description="CHAT" evidence="1">
    <location>
        <begin position="877"/>
        <end position="1061"/>
    </location>
</feature>
<organism evidence="4 5">
    <name type="scientific">Sphingomonas psychrotolerans</name>
    <dbReference type="NCBI Taxonomy" id="1327635"/>
    <lineage>
        <taxon>Bacteria</taxon>
        <taxon>Pseudomonadati</taxon>
        <taxon>Pseudomonadota</taxon>
        <taxon>Alphaproteobacteria</taxon>
        <taxon>Sphingomonadales</taxon>
        <taxon>Sphingomonadaceae</taxon>
        <taxon>Sphingomonas</taxon>
    </lineage>
</organism>
<dbReference type="AlphaFoldDB" id="A0A2K8MF71"/>
<sequence length="1082" mass="115338">MERVSEGVFVEAGGLVVTIAESNEVRAAVRGREARAPVATDLRAALIAADFDIVAELDLTADGRPLRGSARPELAVAIGANEGAVLLIETAGGVLHWALPEVRDEGTAQRRGGRGGLARFDLTQVVGDTLEPPARRGPVLDWIADKLIDPVRTIVLRFVVSKAIDVAVQRIEGDNPTGPVLIRDIDPSQWVTAPIGDTLPQGRPLRILLMIHGTFSSTVGSFGHLAGLAEGRSFLDAALSRYDLILGHDHKTLAEEPRANAEAILATLTSLKLPSGSTIDAVAYSRGGLVYRVLAEELLPLSGLEATLGSAVFVGCTNGGTNLAEPQNWAAMVDTYTNILVTGARALSAAVSGGALSPVVTVSIRTLGRFVQMFSQVAISERRVPGLAAMEPDGELVRRLNRAGAQPAPARYLAVTANFEPRMQAGKALSTELAGFLADRITDRLFAEDNDLVVHTRAMTEFGDRKLEPAAVHPLDDGEIYHTVYFGEAAVAQVLASWLTPADGLTRTLDANAGPRRRVSLPGSARDLSRLRRGPGAALLESPATLPAPSAPAPVDRFIAAEMESYPVIERAANVYVTVSPESVIALASATASQARITLDSALPLDVALIPHCNCAVRGDAVRSIDVAEPGEQVLRFTIDGISPGSAELLIEARQGNATVASFLLAPIFVAQVQAPLSVSQPLASPELAGGDFPVLRIYEFYGANGALTLRFDLICDKPAYAESGESTLPPSFDLRSYVLDTLDEIEAAWTASGSAVPGSLAAQEAQAAYATFIAAFRARAIVRTNEIVPKALRETLWAHRDEIKSIQVISQEPLLPWELMYITDPSGKSNEKRGFLTEWGLVRWLHGVRPAGRDLVRDRMRTHYVIPKYLDPANTLSGALEERAVLKGHFPDIEKVTPTSLAVQDFLAEPHGCELLHFACHGIAEQRAVISADLLMEGLPRNGNVLDDRLSADQVKTTLSLAPDACTLVFLNSCQTGRAGEGIVGVGGFADAFLRPYSRNGAMAFVGALWSISDSLSLTFVDAFYEALLAGATLVEAAALARKACADGSDFTWLAYTVYGNPMARIVGAIGEQAQPERLRK</sequence>
<evidence type="ECO:0000259" key="1">
    <source>
        <dbReference type="Pfam" id="PF12770"/>
    </source>
</evidence>
<dbReference type="InterPro" id="IPR055787">
    <property type="entry name" value="DUF7363"/>
</dbReference>
<evidence type="ECO:0000259" key="2">
    <source>
        <dbReference type="Pfam" id="PF24063"/>
    </source>
</evidence>
<keyword evidence="5" id="KW-1185">Reference proteome</keyword>
<dbReference type="Proteomes" id="UP000229081">
    <property type="component" value="Chromosome"/>
</dbReference>
<name>A0A2K8MF71_9SPHN</name>
<dbReference type="Pfam" id="PF12770">
    <property type="entry name" value="CHAT"/>
    <property type="match status" value="1"/>
</dbReference>
<reference evidence="4 5" key="1">
    <citation type="submission" date="2017-11" db="EMBL/GenBank/DDBJ databases">
        <title>Complete genome sequence of Sphingomonas sp. Strain Cra20, a psychrotolerant potential plant growth promoting rhizobacteria.</title>
        <authorList>
            <person name="Luo Y."/>
        </authorList>
    </citation>
    <scope>NUCLEOTIDE SEQUENCE [LARGE SCALE GENOMIC DNA]</scope>
    <source>
        <strain evidence="4 5">Cra20</strain>
    </source>
</reference>
<dbReference type="KEGG" id="sphc:CVN68_11535"/>
<dbReference type="Pfam" id="PF24063">
    <property type="entry name" value="DUF7363"/>
    <property type="match status" value="1"/>
</dbReference>
<dbReference type="InterPro" id="IPR024983">
    <property type="entry name" value="CHAT_dom"/>
</dbReference>
<feature type="domain" description="DUF7363" evidence="2">
    <location>
        <begin position="561"/>
        <end position="665"/>
    </location>
</feature>
<evidence type="ECO:0000313" key="4">
    <source>
        <dbReference type="EMBL" id="ATY32527.1"/>
    </source>
</evidence>
<accession>A0A2K8MF71</accession>
<dbReference type="Gene3D" id="3.40.50.1820">
    <property type="entry name" value="alpha/beta hydrolase"/>
    <property type="match status" value="1"/>
</dbReference>
<dbReference type="InterPro" id="IPR055803">
    <property type="entry name" value="DUF7379"/>
</dbReference>
<feature type="domain" description="DUF7379" evidence="3">
    <location>
        <begin position="208"/>
        <end position="401"/>
    </location>
</feature>
<proteinExistence type="predicted"/>
<evidence type="ECO:0000313" key="5">
    <source>
        <dbReference type="Proteomes" id="UP000229081"/>
    </source>
</evidence>
<dbReference type="EMBL" id="CP024923">
    <property type="protein sequence ID" value="ATY32527.1"/>
    <property type="molecule type" value="Genomic_DNA"/>
</dbReference>
<dbReference type="OrthoDB" id="8773014at2"/>
<dbReference type="RefSeq" id="WP_100282334.1">
    <property type="nucleotide sequence ID" value="NZ_CP024923.1"/>
</dbReference>
<protein>
    <submittedName>
        <fullName evidence="4">Uncharacterized protein</fullName>
    </submittedName>
</protein>